<gene>
    <name evidence="2" type="ORF">HNR50_000558</name>
</gene>
<feature type="repeat" description="TPR" evidence="1">
    <location>
        <begin position="339"/>
        <end position="372"/>
    </location>
</feature>
<feature type="repeat" description="TPR" evidence="1">
    <location>
        <begin position="266"/>
        <end position="299"/>
    </location>
</feature>
<keyword evidence="3" id="KW-1185">Reference proteome</keyword>
<dbReference type="InterPro" id="IPR019734">
    <property type="entry name" value="TPR_rpt"/>
</dbReference>
<dbReference type="EMBL" id="JACHGJ010000001">
    <property type="protein sequence ID" value="MBB6478925.1"/>
    <property type="molecule type" value="Genomic_DNA"/>
</dbReference>
<protein>
    <submittedName>
        <fullName evidence="2">TolA-binding protein</fullName>
    </submittedName>
</protein>
<dbReference type="AlphaFoldDB" id="A0A841R4Y0"/>
<dbReference type="SMART" id="SM00028">
    <property type="entry name" value="TPR"/>
    <property type="match status" value="12"/>
</dbReference>
<dbReference type="Gene3D" id="1.25.40.10">
    <property type="entry name" value="Tetratricopeptide repeat domain"/>
    <property type="match status" value="6"/>
</dbReference>
<evidence type="ECO:0000313" key="3">
    <source>
        <dbReference type="Proteomes" id="UP000587760"/>
    </source>
</evidence>
<sequence length="750" mass="86217">MFSQTPADDLFSEGRDAFSSKLYSRAVDLFDDFISIYPDDPRADGVNYMLSVSYFYMKNYIESINAFQLFESEYSDSAYKSRVSYWLGLCYYALKDYDKAAENFLEQTDYRSESFFVSRSYLYLGESYEKAAMPEKAMEAYRNGIVAGGEEKIISQTRLKLGILYFNKGDFSSAREQFAEILNNSIDTNLVSDSQFYIGESLYYMGELKDAASKLQFYLFMNSNNKFREAAVFRLGDIYQNLGMSDEAVKYLELLLSDYPDGKYYLDGLRVLGRTWKDAGEMEKASEVYQEIISLSDDEYEIQNYYFELALMKIDSAENPAAESYLKEAVKGPDEEKVKMSLYYLGQILMDGKRNEEAVSYLYRLVELYPDSTAADDASLTITEYLQEKGDTLKLAMFIGSQINRDTAYLDYFLYVKGELDEQEGNRLEALSAYERIIDEFPDSDYLASALHRKGRILISQNKGDEALTVLDTALREADTENQRTDILVDKALLLYDMGRLEQADYAFTILLEKDIDFPRKDEILFRQGELSLEARKYNDAADFFRRSAEASVGDRSIEALFKMGRSYFYMLNFKTSERIFSDLAEKLSSTSDSKREAMKMTALSIFLQQDWSRTLQFSDLMVTSLGVYPNELRLIKLVSLLALNRRDAFRKELDALGKRNPEDVLITAAMNQIEKVDVTSTLLIFRSLIGAYPDETAGFLTTLVMTDLMYIAADSQWIEDTYQILSPLIEDNVLSIGFRQSYDMNKNKN</sequence>
<organism evidence="2 3">
    <name type="scientific">Spirochaeta isovalerica</name>
    <dbReference type="NCBI Taxonomy" id="150"/>
    <lineage>
        <taxon>Bacteria</taxon>
        <taxon>Pseudomonadati</taxon>
        <taxon>Spirochaetota</taxon>
        <taxon>Spirochaetia</taxon>
        <taxon>Spirochaetales</taxon>
        <taxon>Spirochaetaceae</taxon>
        <taxon>Spirochaeta</taxon>
    </lineage>
</organism>
<name>A0A841R4Y0_9SPIO</name>
<dbReference type="InterPro" id="IPR011990">
    <property type="entry name" value="TPR-like_helical_dom_sf"/>
</dbReference>
<proteinExistence type="predicted"/>
<keyword evidence="1" id="KW-0802">TPR repeat</keyword>
<dbReference type="Proteomes" id="UP000587760">
    <property type="component" value="Unassembled WGS sequence"/>
</dbReference>
<dbReference type="SUPFAM" id="SSF48452">
    <property type="entry name" value="TPR-like"/>
    <property type="match status" value="4"/>
</dbReference>
<dbReference type="PROSITE" id="PS50005">
    <property type="entry name" value="TPR"/>
    <property type="match status" value="3"/>
</dbReference>
<dbReference type="Pfam" id="PF13174">
    <property type="entry name" value="TPR_6"/>
    <property type="match status" value="3"/>
</dbReference>
<dbReference type="PANTHER" id="PTHR12558">
    <property type="entry name" value="CELL DIVISION CYCLE 16,23,27"/>
    <property type="match status" value="1"/>
</dbReference>
<dbReference type="Pfam" id="PF13432">
    <property type="entry name" value="TPR_16"/>
    <property type="match status" value="2"/>
</dbReference>
<feature type="repeat" description="TPR" evidence="1">
    <location>
        <begin position="155"/>
        <end position="188"/>
    </location>
</feature>
<evidence type="ECO:0000256" key="1">
    <source>
        <dbReference type="PROSITE-ProRule" id="PRU00339"/>
    </source>
</evidence>
<dbReference type="PANTHER" id="PTHR12558:SF13">
    <property type="entry name" value="CELL DIVISION CYCLE PROTEIN 27 HOMOLOG"/>
    <property type="match status" value="1"/>
</dbReference>
<accession>A0A841R4Y0</accession>
<evidence type="ECO:0000313" key="2">
    <source>
        <dbReference type="EMBL" id="MBB6478925.1"/>
    </source>
</evidence>
<dbReference type="RefSeq" id="WP_184743405.1">
    <property type="nucleotide sequence ID" value="NZ_JACHGJ010000001.1"/>
</dbReference>
<reference evidence="2 3" key="1">
    <citation type="submission" date="2020-08" db="EMBL/GenBank/DDBJ databases">
        <title>Genomic Encyclopedia of Type Strains, Phase IV (KMG-IV): sequencing the most valuable type-strain genomes for metagenomic binning, comparative biology and taxonomic classification.</title>
        <authorList>
            <person name="Goeker M."/>
        </authorList>
    </citation>
    <scope>NUCLEOTIDE SEQUENCE [LARGE SCALE GENOMIC DNA]</scope>
    <source>
        <strain evidence="2 3">DSM 2461</strain>
    </source>
</reference>
<comment type="caution">
    <text evidence="2">The sequence shown here is derived from an EMBL/GenBank/DDBJ whole genome shotgun (WGS) entry which is preliminary data.</text>
</comment>